<reference evidence="3 4" key="1">
    <citation type="submission" date="2017-08" db="EMBL/GenBank/DDBJ databases">
        <title>WGS of Clinical strains of the CDC Group NO-1 linked to zoonotic infections in humans.</title>
        <authorList>
            <person name="Bernier A.-M."/>
            <person name="Bernard K."/>
        </authorList>
    </citation>
    <scope>NUCLEOTIDE SEQUENCE [LARGE SCALE GENOMIC DNA]</scope>
    <source>
        <strain evidence="3 4">NML03-0146</strain>
    </source>
</reference>
<dbReference type="PANTHER" id="PTHR43762">
    <property type="entry name" value="L-GULONOLACTONE OXIDASE"/>
    <property type="match status" value="1"/>
</dbReference>
<feature type="domain" description="FAD-binding PCMH-type" evidence="2">
    <location>
        <begin position="22"/>
        <end position="192"/>
    </location>
</feature>
<dbReference type="AlphaFoldDB" id="A0A2A2AAV5"/>
<dbReference type="SUPFAM" id="SSF56176">
    <property type="entry name" value="FAD-binding/transporter-associated domain-like"/>
    <property type="match status" value="1"/>
</dbReference>
<dbReference type="EMBL" id="NSJF01000003">
    <property type="protein sequence ID" value="PAT34891.1"/>
    <property type="molecule type" value="Genomic_DNA"/>
</dbReference>
<evidence type="ECO:0000259" key="2">
    <source>
        <dbReference type="PROSITE" id="PS51387"/>
    </source>
</evidence>
<proteinExistence type="predicted"/>
<evidence type="ECO:0000313" key="4">
    <source>
        <dbReference type="Proteomes" id="UP000217999"/>
    </source>
</evidence>
<gene>
    <name evidence="3" type="ORF">CK620_07685</name>
</gene>
<dbReference type="InterPro" id="IPR016166">
    <property type="entry name" value="FAD-bd_PCMH"/>
</dbReference>
<dbReference type="Pfam" id="PF01565">
    <property type="entry name" value="FAD_binding_4"/>
    <property type="match status" value="1"/>
</dbReference>
<dbReference type="InterPro" id="IPR010031">
    <property type="entry name" value="FAD_lactone_oxidase-like"/>
</dbReference>
<keyword evidence="1" id="KW-0274">FAD</keyword>
<accession>A0A2A2AAV5</accession>
<dbReference type="Gene3D" id="3.30.465.10">
    <property type="match status" value="1"/>
</dbReference>
<sequence>MNASQRQATTPATVPVSAWGRLQAAEHQLLAPDALAPEQPWPQAAQGASVLPHGMGRSYGDVCLNPGGALWLGRALDQWLEFDAQQGLLRCQAGVQLGEIQRLLAPRGWMLPVTPGTQFVTVGGAIANDVHGKNHHVMGSFGEHVRALTLLRSDGRRIACAPGQHEDWLRATIGGLGLTGLITEATLQLRRVAGPWLKAQSIAFERLADFYPLAEQSEADWEYTVAWIDCLHPQGRGIFMRANHCQAHEATPAHAPRQPQRSMPVTPPLSLVNPLSLRAFNWAYYHLQRRSAQATAAGQAGGAVSHYRPFFYPLDGLAHWNRMYGPRGFYQYQCVIPFAPAPGAAGPVGADAIAALLEQIARSGQGSFLAVLKTFGQRPAPGMLSFVQPGITLALDFPNRGQATLRLFEALDAIVRAAGGRLYPAKDARMPAELFQASYPQLAQFLPYRDPGISSAMSRRLLGS</sequence>
<evidence type="ECO:0000313" key="3">
    <source>
        <dbReference type="EMBL" id="PAT34891.1"/>
    </source>
</evidence>
<name>A0A2A2AAV5_9BURK</name>
<dbReference type="PROSITE" id="PS51387">
    <property type="entry name" value="FAD_PCMH"/>
    <property type="match status" value="1"/>
</dbReference>
<dbReference type="PANTHER" id="PTHR43762:SF1">
    <property type="entry name" value="D-ARABINONO-1,4-LACTONE OXIDASE"/>
    <property type="match status" value="1"/>
</dbReference>
<dbReference type="Proteomes" id="UP000217999">
    <property type="component" value="Unassembled WGS sequence"/>
</dbReference>
<dbReference type="InterPro" id="IPR006094">
    <property type="entry name" value="Oxid_FAD_bind_N"/>
</dbReference>
<comment type="caution">
    <text evidence="3">The sequence shown here is derived from an EMBL/GenBank/DDBJ whole genome shotgun (WGS) entry which is preliminary data.</text>
</comment>
<keyword evidence="1" id="KW-0285">Flavoprotein</keyword>
<protein>
    <submittedName>
        <fullName evidence="3">FAD-binding oxidoreductase</fullName>
    </submittedName>
</protein>
<organism evidence="3 4">
    <name type="scientific">Vandammella animalimorsus</name>
    <dbReference type="NCBI Taxonomy" id="2029117"/>
    <lineage>
        <taxon>Bacteria</taxon>
        <taxon>Pseudomonadati</taxon>
        <taxon>Pseudomonadota</taxon>
        <taxon>Betaproteobacteria</taxon>
        <taxon>Burkholderiales</taxon>
        <taxon>Comamonadaceae</taxon>
        <taxon>Vandammella</taxon>
    </lineage>
</organism>
<dbReference type="InterPro" id="IPR036318">
    <property type="entry name" value="FAD-bd_PCMH-like_sf"/>
</dbReference>
<dbReference type="GO" id="GO:0003885">
    <property type="term" value="F:D-arabinono-1,4-lactone oxidase activity"/>
    <property type="evidence" value="ECO:0007669"/>
    <property type="project" value="TreeGrafter"/>
</dbReference>
<dbReference type="GO" id="GO:0071949">
    <property type="term" value="F:FAD binding"/>
    <property type="evidence" value="ECO:0007669"/>
    <property type="project" value="InterPro"/>
</dbReference>
<dbReference type="InterPro" id="IPR016169">
    <property type="entry name" value="FAD-bd_PCMH_sub2"/>
</dbReference>
<evidence type="ECO:0000256" key="1">
    <source>
        <dbReference type="ARBA" id="ARBA00022827"/>
    </source>
</evidence>